<dbReference type="GO" id="GO:0070131">
    <property type="term" value="P:positive regulation of mitochondrial translation"/>
    <property type="evidence" value="ECO:0007669"/>
    <property type="project" value="TreeGrafter"/>
</dbReference>
<evidence type="ECO:0000313" key="12">
    <source>
        <dbReference type="EMBL" id="KAH9521718.1"/>
    </source>
</evidence>
<dbReference type="EMBL" id="ASGP02000002">
    <property type="protein sequence ID" value="KAH9521718.1"/>
    <property type="molecule type" value="Genomic_DNA"/>
</dbReference>
<proteinExistence type="predicted"/>
<keyword evidence="6" id="KW-0809">Transit peptide</keyword>
<feature type="domain" description="SAM-dependent MTase TRM10-type" evidence="10">
    <location>
        <begin position="170"/>
        <end position="369"/>
    </location>
</feature>
<reference evidence="11" key="2">
    <citation type="submission" date="2020-06" db="EMBL/GenBank/DDBJ databases">
        <authorList>
            <person name="Ji K."/>
            <person name="Li J."/>
        </authorList>
    </citation>
    <scope>NUCLEOTIDE SEQUENCE</scope>
    <source>
        <strain evidence="11">JKM2019</strain>
        <tissue evidence="11">Whole body</tissue>
    </source>
</reference>
<dbReference type="AlphaFoldDB" id="A0A922I987"/>
<name>A0A922I987_DERFA</name>
<evidence type="ECO:0000256" key="6">
    <source>
        <dbReference type="ARBA" id="ARBA00022946"/>
    </source>
</evidence>
<evidence type="ECO:0000256" key="4">
    <source>
        <dbReference type="ARBA" id="ARBA00022691"/>
    </source>
</evidence>
<dbReference type="GO" id="GO:0097745">
    <property type="term" value="P:mitochondrial tRNA 5'-end processing"/>
    <property type="evidence" value="ECO:0007669"/>
    <property type="project" value="TreeGrafter"/>
</dbReference>
<keyword evidence="4" id="KW-0949">S-adenosyl-L-methionine</keyword>
<evidence type="ECO:0000256" key="1">
    <source>
        <dbReference type="ARBA" id="ARBA00004173"/>
    </source>
</evidence>
<dbReference type="GO" id="GO:0000049">
    <property type="term" value="F:tRNA binding"/>
    <property type="evidence" value="ECO:0007669"/>
    <property type="project" value="TreeGrafter"/>
</dbReference>
<reference evidence="11" key="3">
    <citation type="journal article" date="2021" name="World Allergy Organ. J.">
        <title>Chromosome-level assembly of Dermatophagoides farinae genome and transcriptome reveals two novel allergens Der f 37 and Der f 39.</title>
        <authorList>
            <person name="Chen J."/>
            <person name="Cai Z."/>
            <person name="Fan D."/>
            <person name="Hu J."/>
            <person name="Hou Y."/>
            <person name="He Y."/>
            <person name="Zhang Z."/>
            <person name="Zhao Z."/>
            <person name="Gao P."/>
            <person name="Hu W."/>
            <person name="Sun J."/>
            <person name="Li J."/>
            <person name="Ji K."/>
        </authorList>
    </citation>
    <scope>NUCLEOTIDE SEQUENCE</scope>
    <source>
        <strain evidence="11">JKM2019</strain>
    </source>
</reference>
<dbReference type="CDD" id="cd18102">
    <property type="entry name" value="Trm10_MRRP1"/>
    <property type="match status" value="1"/>
</dbReference>
<dbReference type="InterPro" id="IPR025812">
    <property type="entry name" value="Trm10_C_MTase_dom"/>
</dbReference>
<dbReference type="PANTHER" id="PTHR13563">
    <property type="entry name" value="TRNA (GUANINE-9-) METHYLTRANSFERASE"/>
    <property type="match status" value="1"/>
</dbReference>
<evidence type="ECO:0000313" key="11">
    <source>
        <dbReference type="EMBL" id="KAH7639582.1"/>
    </source>
</evidence>
<dbReference type="OrthoDB" id="9976048at2759"/>
<comment type="caution">
    <text evidence="12">The sequence shown here is derived from an EMBL/GenBank/DDBJ whole genome shotgun (WGS) entry which is preliminary data.</text>
</comment>
<sequence length="399" mass="47842">MSRRCFWQNFKMILTESSYRSYSTFLSNATKPKSIENKLIYKTIDQTKYRHLINDDYSSIDSILKEYDYLKYMTGYVPSDISVEQMSDLLSMENERQRKQYLRYLFLNEIRKQKDERKRSERKQRYQQYLDTRAERTFGIFDDNGQLSYQLWSNTMIGRISSRNVSHIRTTQRLRYASMFGQKLIIDLDYDDHMSLSECRIQVNHIMRLLVENLRSTNDPFDIYFTNCDDQKPTMKSLSKYFNTMPFQLMSLKEQFLTKSYMDVFDHNLLVYLTPNATETLINYNHDDIYIIGGFLDKSNLNKPVSHLKASNDGIRQYRLPLDQFVPWGSGSSKHLCIMHVVAILNQMKQTNDWKQTLCEQIPKRKMKDFDELERENRERKLAYMKRKLSINNNHMEIL</sequence>
<dbReference type="InterPro" id="IPR038459">
    <property type="entry name" value="MT_TRM10-typ_sf"/>
</dbReference>
<evidence type="ECO:0000256" key="3">
    <source>
        <dbReference type="ARBA" id="ARBA00022679"/>
    </source>
</evidence>
<evidence type="ECO:0000256" key="8">
    <source>
        <dbReference type="ARBA" id="ARBA00023128"/>
    </source>
</evidence>
<dbReference type="PROSITE" id="PS51675">
    <property type="entry name" value="SAM_MT_TRM10"/>
    <property type="match status" value="1"/>
</dbReference>
<dbReference type="Proteomes" id="UP000828236">
    <property type="component" value="Unassembled WGS sequence"/>
</dbReference>
<dbReference type="GO" id="GO:0032259">
    <property type="term" value="P:methylation"/>
    <property type="evidence" value="ECO:0007669"/>
    <property type="project" value="UniProtKB-KW"/>
</dbReference>
<dbReference type="GO" id="GO:0008168">
    <property type="term" value="F:methyltransferase activity"/>
    <property type="evidence" value="ECO:0007669"/>
    <property type="project" value="UniProtKB-KW"/>
</dbReference>
<keyword evidence="5" id="KW-0819">tRNA processing</keyword>
<dbReference type="PANTHER" id="PTHR13563:SF5">
    <property type="entry name" value="TRNA METHYLTRANSFERASE 10 HOMOLOG C"/>
    <property type="match status" value="1"/>
</dbReference>
<evidence type="ECO:0000313" key="13">
    <source>
        <dbReference type="Proteomes" id="UP000790347"/>
    </source>
</evidence>
<gene>
    <name evidence="12" type="primary">TRMT10C_1</name>
    <name evidence="12" type="ORF">DERF_005350</name>
    <name evidence="11" type="ORF">HUG17_3615</name>
</gene>
<evidence type="ECO:0000256" key="5">
    <source>
        <dbReference type="ARBA" id="ARBA00022694"/>
    </source>
</evidence>
<keyword evidence="13" id="KW-1185">Reference proteome</keyword>
<reference evidence="12" key="4">
    <citation type="journal article" date="2022" name="Res Sq">
        <title>Comparative Genomics Reveals Insights into the Divergent Evolution of Astigmatic Mites and Household Pest Adaptations.</title>
        <authorList>
            <person name="Xiong Q."/>
            <person name="Wan A.T.-Y."/>
            <person name="Liu X.-Y."/>
            <person name="Fung C.S.-H."/>
            <person name="Xiao X."/>
            <person name="Malainual N."/>
            <person name="Hou J."/>
            <person name="Wang L."/>
            <person name="Wang M."/>
            <person name="Yang K."/>
            <person name="Cui Y."/>
            <person name="Leung E."/>
            <person name="Nong W."/>
            <person name="Shin S.-K."/>
            <person name="Au S."/>
            <person name="Jeong K.Y."/>
            <person name="Chew F.T."/>
            <person name="Hui J."/>
            <person name="Leung T.F."/>
            <person name="Tungtrongchitr A."/>
            <person name="Zhong N."/>
            <person name="Liu Z."/>
            <person name="Tsui S."/>
        </authorList>
    </citation>
    <scope>NUCLEOTIDE SEQUENCE</scope>
    <source>
        <strain evidence="12">Derf</strain>
        <tissue evidence="12">Whole organism</tissue>
    </source>
</reference>
<dbReference type="GO" id="GO:0005654">
    <property type="term" value="C:nucleoplasm"/>
    <property type="evidence" value="ECO:0007669"/>
    <property type="project" value="TreeGrafter"/>
</dbReference>
<dbReference type="Proteomes" id="UP000790347">
    <property type="component" value="Unassembled WGS sequence"/>
</dbReference>
<dbReference type="InterPro" id="IPR028564">
    <property type="entry name" value="MT_TRM10-typ"/>
</dbReference>
<evidence type="ECO:0000259" key="10">
    <source>
        <dbReference type="PROSITE" id="PS51675"/>
    </source>
</evidence>
<comment type="subcellular location">
    <subcellularLocation>
        <location evidence="1">Mitochondrion</location>
    </subcellularLocation>
</comment>
<dbReference type="Gene3D" id="3.40.1280.30">
    <property type="match status" value="1"/>
</dbReference>
<reference evidence="12" key="1">
    <citation type="submission" date="2013-05" db="EMBL/GenBank/DDBJ databases">
        <authorList>
            <person name="Yim A.K.Y."/>
            <person name="Chan T.F."/>
            <person name="Ji K.M."/>
            <person name="Liu X.Y."/>
            <person name="Zhou J.W."/>
            <person name="Li R.Q."/>
            <person name="Yang K.Y."/>
            <person name="Li J."/>
            <person name="Li M."/>
            <person name="Law P.T.W."/>
            <person name="Wu Y.L."/>
            <person name="Cai Z.L."/>
            <person name="Qin H."/>
            <person name="Bao Y."/>
            <person name="Leung R.K.K."/>
            <person name="Ng P.K.S."/>
            <person name="Zou J."/>
            <person name="Zhong X.J."/>
            <person name="Ran P.X."/>
            <person name="Zhong N.S."/>
            <person name="Liu Z.G."/>
            <person name="Tsui S.K.W."/>
        </authorList>
    </citation>
    <scope>NUCLEOTIDE SEQUENCE</scope>
    <source>
        <strain evidence="12">Derf</strain>
        <tissue evidence="12">Whole organism</tissue>
    </source>
</reference>
<evidence type="ECO:0000256" key="7">
    <source>
        <dbReference type="ARBA" id="ARBA00023054"/>
    </source>
</evidence>
<evidence type="ECO:0000256" key="9">
    <source>
        <dbReference type="ARBA" id="ARBA00029803"/>
    </source>
</evidence>
<accession>A0A922I987</accession>
<keyword evidence="3" id="KW-0808">Transferase</keyword>
<protein>
    <recommendedName>
        <fullName evidence="9">RNA (guanine-9-)-methyltransferase domain-containing protein 1</fullName>
    </recommendedName>
</protein>
<keyword evidence="2 12" id="KW-0489">Methyltransferase</keyword>
<keyword evidence="7" id="KW-0175">Coiled coil</keyword>
<evidence type="ECO:0000256" key="2">
    <source>
        <dbReference type="ARBA" id="ARBA00022603"/>
    </source>
</evidence>
<dbReference type="GO" id="GO:0005739">
    <property type="term" value="C:mitochondrion"/>
    <property type="evidence" value="ECO:0007669"/>
    <property type="project" value="UniProtKB-SubCell"/>
</dbReference>
<dbReference type="EMBL" id="SDOV01000007">
    <property type="protein sequence ID" value="KAH7639582.1"/>
    <property type="molecule type" value="Genomic_DNA"/>
</dbReference>
<keyword evidence="8" id="KW-0496">Mitochondrion</keyword>
<dbReference type="InterPro" id="IPR007356">
    <property type="entry name" value="tRNA_m1G_MeTrfase_euk"/>
</dbReference>
<organism evidence="12 13">
    <name type="scientific">Dermatophagoides farinae</name>
    <name type="common">American house dust mite</name>
    <dbReference type="NCBI Taxonomy" id="6954"/>
    <lineage>
        <taxon>Eukaryota</taxon>
        <taxon>Metazoa</taxon>
        <taxon>Ecdysozoa</taxon>
        <taxon>Arthropoda</taxon>
        <taxon>Chelicerata</taxon>
        <taxon>Arachnida</taxon>
        <taxon>Acari</taxon>
        <taxon>Acariformes</taxon>
        <taxon>Sarcoptiformes</taxon>
        <taxon>Astigmata</taxon>
        <taxon>Psoroptidia</taxon>
        <taxon>Analgoidea</taxon>
        <taxon>Pyroglyphidae</taxon>
        <taxon>Dermatophagoidinae</taxon>
        <taxon>Dermatophagoides</taxon>
    </lineage>
</organism>